<dbReference type="InterPro" id="IPR006342">
    <property type="entry name" value="FkbM_mtfrase"/>
</dbReference>
<dbReference type="PANTHER" id="PTHR34203:SF15">
    <property type="entry name" value="SLL1173 PROTEIN"/>
    <property type="match status" value="1"/>
</dbReference>
<evidence type="ECO:0000313" key="3">
    <source>
        <dbReference type="Proteomes" id="UP001220022"/>
    </source>
</evidence>
<feature type="domain" description="Methyltransferase FkbM" evidence="1">
    <location>
        <begin position="47"/>
        <end position="197"/>
    </location>
</feature>
<protein>
    <submittedName>
        <fullName evidence="2">FkbM family methyltransferase</fullName>
    </submittedName>
</protein>
<evidence type="ECO:0000259" key="1">
    <source>
        <dbReference type="Pfam" id="PF05050"/>
    </source>
</evidence>
<evidence type="ECO:0000313" key="2">
    <source>
        <dbReference type="EMBL" id="MDF2255789.1"/>
    </source>
</evidence>
<dbReference type="Pfam" id="PF05050">
    <property type="entry name" value="Methyltransf_21"/>
    <property type="match status" value="1"/>
</dbReference>
<dbReference type="Proteomes" id="UP001220022">
    <property type="component" value="Unassembled WGS sequence"/>
</dbReference>
<dbReference type="RefSeq" id="WP_275810882.1">
    <property type="nucleotide sequence ID" value="NZ_BAAANM010000019.1"/>
</dbReference>
<sequence>MTLAAVLAPRLPCWVVARGLDVLYPRQEPELARLDEICPPCGTALDIGAWYGPWSRRLARRADRVVALEPVAEVCRALRETVPERVDVINAAASDRSGDAAIWLADQDGREARGLTSLEPRPSVHRRTRRVRLVTVDALGLSDIRFVKIDVEGHEVAVLRGARNTLRRDRPNLFIETEARLQPVERITGLLRGWGYRGWVLPGRDWVPLDAFDLSAHQRACAHVVARGLLRRSLRPYPRYVNSVLFTPEEAAFPSRGPSL</sequence>
<organism evidence="2 3">
    <name type="scientific">Streptantibioticus ferralitis</name>
    <dbReference type="NCBI Taxonomy" id="236510"/>
    <lineage>
        <taxon>Bacteria</taxon>
        <taxon>Bacillati</taxon>
        <taxon>Actinomycetota</taxon>
        <taxon>Actinomycetes</taxon>
        <taxon>Kitasatosporales</taxon>
        <taxon>Streptomycetaceae</taxon>
        <taxon>Streptantibioticus</taxon>
    </lineage>
</organism>
<dbReference type="GO" id="GO:0032259">
    <property type="term" value="P:methylation"/>
    <property type="evidence" value="ECO:0007669"/>
    <property type="project" value="UniProtKB-KW"/>
</dbReference>
<comment type="caution">
    <text evidence="2">The sequence shown here is derived from an EMBL/GenBank/DDBJ whole genome shotgun (WGS) entry which is preliminary data.</text>
</comment>
<dbReference type="Gene3D" id="3.40.50.150">
    <property type="entry name" value="Vaccinia Virus protein VP39"/>
    <property type="match status" value="1"/>
</dbReference>
<dbReference type="GO" id="GO:0008168">
    <property type="term" value="F:methyltransferase activity"/>
    <property type="evidence" value="ECO:0007669"/>
    <property type="project" value="UniProtKB-KW"/>
</dbReference>
<keyword evidence="2" id="KW-0489">Methyltransferase</keyword>
<keyword evidence="2" id="KW-0808">Transferase</keyword>
<name>A0ABT5YWH9_9ACTN</name>
<dbReference type="EMBL" id="JARHTQ010000004">
    <property type="protein sequence ID" value="MDF2255789.1"/>
    <property type="molecule type" value="Genomic_DNA"/>
</dbReference>
<gene>
    <name evidence="2" type="ORF">P2L57_08640</name>
</gene>
<dbReference type="NCBIfam" id="TIGR01444">
    <property type="entry name" value="fkbM_fam"/>
    <property type="match status" value="1"/>
</dbReference>
<reference evidence="2 3" key="1">
    <citation type="submission" date="2023-03" db="EMBL/GenBank/DDBJ databases">
        <title>Draft genome sequence of type strain Streptomyces ferralitis JCM 14344.</title>
        <authorList>
            <person name="Klaysubun C."/>
            <person name="Duangmal K."/>
        </authorList>
    </citation>
    <scope>NUCLEOTIDE SEQUENCE [LARGE SCALE GENOMIC DNA]</scope>
    <source>
        <strain evidence="2 3">JCM 14344</strain>
    </source>
</reference>
<dbReference type="InterPro" id="IPR052514">
    <property type="entry name" value="SAM-dependent_MTase"/>
</dbReference>
<proteinExistence type="predicted"/>
<dbReference type="PANTHER" id="PTHR34203">
    <property type="entry name" value="METHYLTRANSFERASE, FKBM FAMILY PROTEIN"/>
    <property type="match status" value="1"/>
</dbReference>
<dbReference type="SUPFAM" id="SSF53335">
    <property type="entry name" value="S-adenosyl-L-methionine-dependent methyltransferases"/>
    <property type="match status" value="1"/>
</dbReference>
<dbReference type="InterPro" id="IPR029063">
    <property type="entry name" value="SAM-dependent_MTases_sf"/>
</dbReference>
<keyword evidence="3" id="KW-1185">Reference proteome</keyword>
<accession>A0ABT5YWH9</accession>